<reference evidence="1" key="1">
    <citation type="submission" date="2019-08" db="EMBL/GenBank/DDBJ databases">
        <authorList>
            <person name="Kucharzyk K."/>
            <person name="Murdoch R.W."/>
            <person name="Higgins S."/>
            <person name="Loffler F."/>
        </authorList>
    </citation>
    <scope>NUCLEOTIDE SEQUENCE</scope>
</reference>
<name>A0A645FJ87_9ZZZZ</name>
<gene>
    <name evidence="1" type="ORF">SDC9_160914</name>
</gene>
<evidence type="ECO:0000313" key="1">
    <source>
        <dbReference type="EMBL" id="MPN13592.1"/>
    </source>
</evidence>
<dbReference type="EMBL" id="VSSQ01060105">
    <property type="protein sequence ID" value="MPN13592.1"/>
    <property type="molecule type" value="Genomic_DNA"/>
</dbReference>
<sequence length="122" mass="14383">MENTGRFTVRISDKESFLFLVSDPARKLRRDIALQIEHGVVEQLVRYLDERAKLKRADRGLAERLIAFGYEFFFIQPGRGTVCRDDGDFTITARRLYHPRERAEDVLFLERVDQCTIEFIRS</sequence>
<dbReference type="AlphaFoldDB" id="A0A645FJ87"/>
<protein>
    <submittedName>
        <fullName evidence="1">Uncharacterized protein</fullName>
    </submittedName>
</protein>
<comment type="caution">
    <text evidence="1">The sequence shown here is derived from an EMBL/GenBank/DDBJ whole genome shotgun (WGS) entry which is preliminary data.</text>
</comment>
<proteinExistence type="predicted"/>
<accession>A0A645FJ87</accession>
<organism evidence="1">
    <name type="scientific">bioreactor metagenome</name>
    <dbReference type="NCBI Taxonomy" id="1076179"/>
    <lineage>
        <taxon>unclassified sequences</taxon>
        <taxon>metagenomes</taxon>
        <taxon>ecological metagenomes</taxon>
    </lineage>
</organism>